<evidence type="ECO:0000259" key="12">
    <source>
        <dbReference type="PROSITE" id="PS51986"/>
    </source>
</evidence>
<keyword evidence="5 10" id="KW-0436">Ligase</keyword>
<organism evidence="14 15">
    <name type="scientific">Tetradesmus obliquus</name>
    <name type="common">Green alga</name>
    <name type="synonym">Acutodesmus obliquus</name>
    <dbReference type="NCBI Taxonomy" id="3088"/>
    <lineage>
        <taxon>Eukaryota</taxon>
        <taxon>Viridiplantae</taxon>
        <taxon>Chlorophyta</taxon>
        <taxon>core chlorophytes</taxon>
        <taxon>Chlorophyceae</taxon>
        <taxon>CS clade</taxon>
        <taxon>Sphaeropleales</taxon>
        <taxon>Scenedesmaceae</taxon>
        <taxon>Tetradesmus</taxon>
    </lineage>
</organism>
<evidence type="ECO:0000256" key="6">
    <source>
        <dbReference type="ARBA" id="ARBA00022741"/>
    </source>
</evidence>
<dbReference type="Pfam" id="PF00120">
    <property type="entry name" value="Gln-synt_C"/>
    <property type="match status" value="1"/>
</dbReference>
<dbReference type="Gene3D" id="3.10.20.70">
    <property type="entry name" value="Glutamine synthetase, N-terminal domain"/>
    <property type="match status" value="1"/>
</dbReference>
<dbReference type="PANTHER" id="PTHR20852:SF93">
    <property type="entry name" value="GLUTAMINE SYNTHETASE CYTOSOLIC ISOZYME 1-1"/>
    <property type="match status" value="1"/>
</dbReference>
<dbReference type="SUPFAM" id="SSF54368">
    <property type="entry name" value="Glutamine synthetase, N-terminal domain"/>
    <property type="match status" value="1"/>
</dbReference>
<evidence type="ECO:0000259" key="13">
    <source>
        <dbReference type="PROSITE" id="PS51987"/>
    </source>
</evidence>
<evidence type="ECO:0000256" key="5">
    <source>
        <dbReference type="ARBA" id="ARBA00022598"/>
    </source>
</evidence>
<feature type="domain" description="GS beta-grasp" evidence="12">
    <location>
        <begin position="52"/>
        <end position="132"/>
    </location>
</feature>
<accession>A0ABY8U5D9</accession>
<proteinExistence type="inferred from homology"/>
<dbReference type="Proteomes" id="UP001244341">
    <property type="component" value="Chromosome 6b"/>
</dbReference>
<dbReference type="PROSITE" id="PS00181">
    <property type="entry name" value="GLNA_ATP"/>
    <property type="match status" value="1"/>
</dbReference>
<dbReference type="SMART" id="SM01230">
    <property type="entry name" value="Gln-synt_C"/>
    <property type="match status" value="1"/>
</dbReference>
<dbReference type="InterPro" id="IPR014746">
    <property type="entry name" value="Gln_synth/guanido_kin_cat_dom"/>
</dbReference>
<evidence type="ECO:0000256" key="11">
    <source>
        <dbReference type="SAM" id="MobiDB-lite"/>
    </source>
</evidence>
<name>A0ABY8U5D9_TETOB</name>
<evidence type="ECO:0000256" key="10">
    <source>
        <dbReference type="RuleBase" id="RU004356"/>
    </source>
</evidence>
<dbReference type="PROSITE" id="PS51987">
    <property type="entry name" value="GS_CATALYTIC"/>
    <property type="match status" value="1"/>
</dbReference>
<evidence type="ECO:0000256" key="3">
    <source>
        <dbReference type="ARBA" id="ARBA00012937"/>
    </source>
</evidence>
<comment type="similarity">
    <text evidence="2 8 9">Belongs to the glutamine synthetase family.</text>
</comment>
<evidence type="ECO:0000256" key="4">
    <source>
        <dbReference type="ARBA" id="ARBA00022490"/>
    </source>
</evidence>
<keyword evidence="4" id="KW-0963">Cytoplasm</keyword>
<gene>
    <name evidence="14" type="ORF">OEZ85_002292</name>
</gene>
<keyword evidence="7 10" id="KW-0067">ATP-binding</keyword>
<dbReference type="InterPro" id="IPR008147">
    <property type="entry name" value="Gln_synt_N"/>
</dbReference>
<dbReference type="SUPFAM" id="SSF55931">
    <property type="entry name" value="Glutamine synthetase/guanido kinase"/>
    <property type="match status" value="1"/>
</dbReference>
<evidence type="ECO:0000256" key="8">
    <source>
        <dbReference type="PROSITE-ProRule" id="PRU01330"/>
    </source>
</evidence>
<reference evidence="14 15" key="1">
    <citation type="submission" date="2023-05" db="EMBL/GenBank/DDBJ databases">
        <title>A 100% complete, gapless, phased diploid assembly of the Scenedesmus obliquus UTEX 3031 genome.</title>
        <authorList>
            <person name="Biondi T.C."/>
            <person name="Hanschen E.R."/>
            <person name="Kwon T."/>
            <person name="Eng W."/>
            <person name="Kruse C.P.S."/>
            <person name="Koehler S.I."/>
            <person name="Kunde Y."/>
            <person name="Gleasner C.D."/>
            <person name="You Mak K.T."/>
            <person name="Polle J."/>
            <person name="Hovde B.T."/>
            <person name="Starkenburg S.R."/>
        </authorList>
    </citation>
    <scope>NUCLEOTIDE SEQUENCE [LARGE SCALE GENOMIC DNA]</scope>
    <source>
        <strain evidence="14 15">DOE0152z</strain>
    </source>
</reference>
<dbReference type="PROSITE" id="PS51986">
    <property type="entry name" value="GS_BETA_GRASP"/>
    <property type="match status" value="1"/>
</dbReference>
<dbReference type="EMBL" id="CP126213">
    <property type="protein sequence ID" value="WIA15666.1"/>
    <property type="molecule type" value="Genomic_DNA"/>
</dbReference>
<dbReference type="PROSITE" id="PS00180">
    <property type="entry name" value="GLNA_1"/>
    <property type="match status" value="1"/>
</dbReference>
<comment type="catalytic activity">
    <reaction evidence="10">
        <text>L-glutamate + NH4(+) + ATP = L-glutamine + ADP + phosphate + H(+)</text>
        <dbReference type="Rhea" id="RHEA:16169"/>
        <dbReference type="ChEBI" id="CHEBI:15378"/>
        <dbReference type="ChEBI" id="CHEBI:28938"/>
        <dbReference type="ChEBI" id="CHEBI:29985"/>
        <dbReference type="ChEBI" id="CHEBI:30616"/>
        <dbReference type="ChEBI" id="CHEBI:43474"/>
        <dbReference type="ChEBI" id="CHEBI:58359"/>
        <dbReference type="ChEBI" id="CHEBI:456216"/>
        <dbReference type="EC" id="6.3.1.2"/>
    </reaction>
</comment>
<dbReference type="InterPro" id="IPR008146">
    <property type="entry name" value="Gln_synth_cat_dom"/>
</dbReference>
<evidence type="ECO:0000256" key="1">
    <source>
        <dbReference type="ARBA" id="ARBA00004496"/>
    </source>
</evidence>
<comment type="subcellular location">
    <subcellularLocation>
        <location evidence="1">Cytoplasm</location>
    </subcellularLocation>
</comment>
<evidence type="ECO:0000256" key="2">
    <source>
        <dbReference type="ARBA" id="ARBA00009897"/>
    </source>
</evidence>
<sequence length="396" mass="43775">MLLDADVPAQATASCKMSGPKVYGPTGKVEPFLDHGITRHYLSTIPDQQGKIIAEYVWIGGTGQDLRSKSRTLSKMPEKPEDLPHWNYDGSSTGQAPGTDSEVYIIPRAIFRDPFRMGDNILVLCDTYEPPRAGPDGTIEAPKPIPTNSRYACAAVMEKAKDEEPWFGIEQEYTLLNALTKWPLGWPDNGYPAPQGPYYCSAGAGCAIGRDLADVHYKMCLYAGINISGVNAEVMPSQWEYQVGPCLCMDGGDHMWMSRYILYRLAESYNVEVTFDPKPIPGDWNGAGGHVNYSNNATRAAGTGWDAIQAQIAKLEKRHAFHIAQYGEGNERRLTGKHETSSMQDFSWGVANRGCSVRVGRTVPVDKCGYYEDRRPASNLDPYVVCKLLVETTLLM</sequence>
<dbReference type="InterPro" id="IPR050292">
    <property type="entry name" value="Glutamine_Synthetase"/>
</dbReference>
<evidence type="ECO:0000313" key="14">
    <source>
        <dbReference type="EMBL" id="WIA15666.1"/>
    </source>
</evidence>
<dbReference type="InterPro" id="IPR027303">
    <property type="entry name" value="Gln_synth_gly_rich_site"/>
</dbReference>
<dbReference type="InterPro" id="IPR027302">
    <property type="entry name" value="Gln_synth_N_conserv_site"/>
</dbReference>
<protein>
    <recommendedName>
        <fullName evidence="3 10">Glutamine synthetase</fullName>
        <ecNumber evidence="3 10">6.3.1.2</ecNumber>
    </recommendedName>
</protein>
<keyword evidence="6 10" id="KW-0547">Nucleotide-binding</keyword>
<dbReference type="Gene3D" id="3.30.590.10">
    <property type="entry name" value="Glutamine synthetase/guanido kinase, catalytic domain"/>
    <property type="match status" value="1"/>
</dbReference>
<evidence type="ECO:0000256" key="9">
    <source>
        <dbReference type="RuleBase" id="RU000384"/>
    </source>
</evidence>
<dbReference type="InterPro" id="IPR036651">
    <property type="entry name" value="Gln_synt_N_sf"/>
</dbReference>
<evidence type="ECO:0000313" key="15">
    <source>
        <dbReference type="Proteomes" id="UP001244341"/>
    </source>
</evidence>
<dbReference type="EC" id="6.3.1.2" evidence="3 10"/>
<feature type="compositionally biased region" description="Polar residues" evidence="11">
    <location>
        <begin position="89"/>
        <end position="98"/>
    </location>
</feature>
<feature type="region of interest" description="Disordered" evidence="11">
    <location>
        <begin position="69"/>
        <end position="99"/>
    </location>
</feature>
<dbReference type="PANTHER" id="PTHR20852">
    <property type="entry name" value="GLUTAMINE SYNTHETASE"/>
    <property type="match status" value="1"/>
</dbReference>
<evidence type="ECO:0000256" key="7">
    <source>
        <dbReference type="ARBA" id="ARBA00022840"/>
    </source>
</evidence>
<feature type="domain" description="GS catalytic" evidence="13">
    <location>
        <begin position="149"/>
        <end position="396"/>
    </location>
</feature>
<keyword evidence="15" id="KW-1185">Reference proteome</keyword>